<dbReference type="Proteomes" id="UP000095767">
    <property type="component" value="Unassembled WGS sequence"/>
</dbReference>
<evidence type="ECO:0000313" key="2">
    <source>
        <dbReference type="Proteomes" id="UP000095767"/>
    </source>
</evidence>
<sequence length="61" mass="6878">QILGLSSVGSQERTSDSPCHVVLIVWVFFCLVSTKFQEIPRYVSVLEENGSPLRKGSWFGY</sequence>
<proteinExistence type="predicted"/>
<keyword evidence="2" id="KW-1185">Reference proteome</keyword>
<protein>
    <submittedName>
        <fullName evidence="1">Uncharacterized protein</fullName>
    </submittedName>
</protein>
<comment type="caution">
    <text evidence="1">The sequence shown here is derived from an EMBL/GenBank/DDBJ whole genome shotgun (WGS) entry which is preliminary data.</text>
</comment>
<gene>
    <name evidence="1" type="ORF">BAE44_0001997</name>
</gene>
<dbReference type="AlphaFoldDB" id="A0A1E5WHV7"/>
<organism evidence="1 2">
    <name type="scientific">Dichanthelium oligosanthes</name>
    <dbReference type="NCBI Taxonomy" id="888268"/>
    <lineage>
        <taxon>Eukaryota</taxon>
        <taxon>Viridiplantae</taxon>
        <taxon>Streptophyta</taxon>
        <taxon>Embryophyta</taxon>
        <taxon>Tracheophyta</taxon>
        <taxon>Spermatophyta</taxon>
        <taxon>Magnoliopsida</taxon>
        <taxon>Liliopsida</taxon>
        <taxon>Poales</taxon>
        <taxon>Poaceae</taxon>
        <taxon>PACMAD clade</taxon>
        <taxon>Panicoideae</taxon>
        <taxon>Panicodae</taxon>
        <taxon>Paniceae</taxon>
        <taxon>Dichantheliinae</taxon>
        <taxon>Dichanthelium</taxon>
    </lineage>
</organism>
<accession>A0A1E5WHV7</accession>
<dbReference type="EMBL" id="LWDX02007123">
    <property type="protein sequence ID" value="OEL36987.1"/>
    <property type="molecule type" value="Genomic_DNA"/>
</dbReference>
<evidence type="ECO:0000313" key="1">
    <source>
        <dbReference type="EMBL" id="OEL36987.1"/>
    </source>
</evidence>
<reference evidence="1 2" key="1">
    <citation type="submission" date="2016-09" db="EMBL/GenBank/DDBJ databases">
        <title>The draft genome of Dichanthelium oligosanthes: A C3 panicoid grass species.</title>
        <authorList>
            <person name="Studer A.J."/>
            <person name="Schnable J.C."/>
            <person name="Brutnell T.P."/>
        </authorList>
    </citation>
    <scope>NUCLEOTIDE SEQUENCE [LARGE SCALE GENOMIC DNA]</scope>
    <source>
        <strain evidence="2">cv. Kellogg 1175</strain>
        <tissue evidence="1">Leaf</tissue>
    </source>
</reference>
<feature type="non-terminal residue" evidence="1">
    <location>
        <position position="1"/>
    </location>
</feature>
<name>A0A1E5WHV7_9POAL</name>